<protein>
    <recommendedName>
        <fullName evidence="5">Trichohyalin-plectin-homology domain-containing protein</fullName>
    </recommendedName>
</protein>
<dbReference type="Proteomes" id="UP001152888">
    <property type="component" value="Unassembled WGS sequence"/>
</dbReference>
<organism evidence="3 4">
    <name type="scientific">Acanthoscelides obtectus</name>
    <name type="common">Bean weevil</name>
    <name type="synonym">Bruchus obtectus</name>
    <dbReference type="NCBI Taxonomy" id="200917"/>
    <lineage>
        <taxon>Eukaryota</taxon>
        <taxon>Metazoa</taxon>
        <taxon>Ecdysozoa</taxon>
        <taxon>Arthropoda</taxon>
        <taxon>Hexapoda</taxon>
        <taxon>Insecta</taxon>
        <taxon>Pterygota</taxon>
        <taxon>Neoptera</taxon>
        <taxon>Endopterygota</taxon>
        <taxon>Coleoptera</taxon>
        <taxon>Polyphaga</taxon>
        <taxon>Cucujiformia</taxon>
        <taxon>Chrysomeloidea</taxon>
        <taxon>Chrysomelidae</taxon>
        <taxon>Bruchinae</taxon>
        <taxon>Bruchini</taxon>
        <taxon>Acanthoscelides</taxon>
    </lineage>
</organism>
<feature type="region of interest" description="Disordered" evidence="2">
    <location>
        <begin position="170"/>
        <end position="189"/>
    </location>
</feature>
<sequence>MESRWYLFPGQTLENTKISERSHALHITQTEWGKITGHLDRNRLIQEAIDREATHKRYLDDGSKSMIKNWENSLENIRKRKEEERSRLIEQRKGDRMARFYELRREQERIRNEYVAKVKHDIYIDSGNARQLTGAYVEAEAMYERERQTELQKKIKQHEAQEEAKWAQKVKEGAEEEAKGKQEGAEKEKVRKAEFSKKLLDQIEENAREKAAEREKQIEKENIDLIKAQREQDCLKKLEILERKKKTENLKKERQKQIEDIRKRRIQAEQKQKELDEVIQIYKEAKFNIDCMKKAREKELRDQQVARRDAIAKKVMAIKESNEAAEEAAIKEAIAERDATEEAQRRAKQEKLEKMRKERLEDRQKFIEKEKHRQYEEDELKKWGMLNRYKVDEVMKKYDEQKKKAHWKKILAYRKTLLDQMAQNKAEIERLKKFDSRIEEPTEDAQFFEYADEVLELAQKGGFPTHPIERVILDYKKRFNLIPEQLIECEEYGTKKCKNNEKVSPVKELLKKSVKKQMCRCRCDSRTIKK</sequence>
<dbReference type="EMBL" id="CAKOFQ010007637">
    <property type="protein sequence ID" value="CAH2005397.1"/>
    <property type="molecule type" value="Genomic_DNA"/>
</dbReference>
<reference evidence="3" key="1">
    <citation type="submission" date="2022-03" db="EMBL/GenBank/DDBJ databases">
        <authorList>
            <person name="Sayadi A."/>
        </authorList>
    </citation>
    <scope>NUCLEOTIDE SEQUENCE</scope>
</reference>
<dbReference type="GO" id="GO:0005879">
    <property type="term" value="C:axonemal microtubule"/>
    <property type="evidence" value="ECO:0007669"/>
    <property type="project" value="TreeGrafter"/>
</dbReference>
<dbReference type="AlphaFoldDB" id="A0A9P0Q451"/>
<comment type="caution">
    <text evidence="3">The sequence shown here is derived from an EMBL/GenBank/DDBJ whole genome shotgun (WGS) entry which is preliminary data.</text>
</comment>
<evidence type="ECO:0000256" key="1">
    <source>
        <dbReference type="SAM" id="Coils"/>
    </source>
</evidence>
<accession>A0A9P0Q451</accession>
<evidence type="ECO:0008006" key="5">
    <source>
        <dbReference type="Google" id="ProtNLM"/>
    </source>
</evidence>
<keyword evidence="1" id="KW-0175">Coiled coil</keyword>
<dbReference type="PANTHER" id="PTHR28663:SF1">
    <property type="entry name" value="CILIA- AND FLAGELLA- ASSOCIATED PROTEIN 210"/>
    <property type="match status" value="1"/>
</dbReference>
<proteinExistence type="predicted"/>
<evidence type="ECO:0000313" key="3">
    <source>
        <dbReference type="EMBL" id="CAH2005397.1"/>
    </source>
</evidence>
<name>A0A9P0Q451_ACAOB</name>
<feature type="coiled-coil region" evidence="1">
    <location>
        <begin position="330"/>
        <end position="377"/>
    </location>
</feature>
<evidence type="ECO:0000313" key="4">
    <source>
        <dbReference type="Proteomes" id="UP001152888"/>
    </source>
</evidence>
<dbReference type="OrthoDB" id="331765at2759"/>
<dbReference type="InterPro" id="IPR039986">
    <property type="entry name" value="CFAP210"/>
</dbReference>
<gene>
    <name evidence="3" type="ORF">ACAOBT_LOCUS28518</name>
</gene>
<dbReference type="PANTHER" id="PTHR28663">
    <property type="entry name" value="COILED-COIL DOMAIN-CONTAINING PROTEIN 173"/>
    <property type="match status" value="1"/>
</dbReference>
<evidence type="ECO:0000256" key="2">
    <source>
        <dbReference type="SAM" id="MobiDB-lite"/>
    </source>
</evidence>
<keyword evidence="4" id="KW-1185">Reference proteome</keyword>